<accession>A0A7C6A9A0</accession>
<name>A0A7C6A9A0_UNCW3</name>
<gene>
    <name evidence="1" type="ORF">ENW73_05600</name>
</gene>
<organism evidence="1">
    <name type="scientific">candidate division WOR-3 bacterium</name>
    <dbReference type="NCBI Taxonomy" id="2052148"/>
    <lineage>
        <taxon>Bacteria</taxon>
        <taxon>Bacteria division WOR-3</taxon>
    </lineage>
</organism>
<sequence length="284" mass="32669">MRIIIALLVTLILALVIFFIAQQNIKNTASNSGSTPAKAELLKLGIDFINALARKDGLVIHRMFNSTFQREIPPQKLQAAIDRWYAGRSFKKVKFGRVNIFGLSGHITSWVLFQNSNVPAFIYQYWIKTDRGWRLMWLTGILNHKEFIYGVSDTIAQKEIVQLMLEKAVSNLGLEKIFPQVDLAYNIAIIHRSGQGDVKINLPHNRIFWLTKEELHSKYNRLKINTYLEFGMVRVMDNIALGALDIIPITSALPPPEIKRRRSISMFFQKENDKWVFAGYGSMW</sequence>
<reference evidence="1" key="1">
    <citation type="journal article" date="2020" name="mSystems">
        <title>Genome- and Community-Level Interaction Insights into Carbon Utilization and Element Cycling Functions of Hydrothermarchaeota in Hydrothermal Sediment.</title>
        <authorList>
            <person name="Zhou Z."/>
            <person name="Liu Y."/>
            <person name="Xu W."/>
            <person name="Pan J."/>
            <person name="Luo Z.H."/>
            <person name="Li M."/>
        </authorList>
    </citation>
    <scope>NUCLEOTIDE SEQUENCE [LARGE SCALE GENOMIC DNA]</scope>
    <source>
        <strain evidence="1">SpSt-876</strain>
    </source>
</reference>
<evidence type="ECO:0000313" key="1">
    <source>
        <dbReference type="EMBL" id="HHS52325.1"/>
    </source>
</evidence>
<comment type="caution">
    <text evidence="1">The sequence shown here is derived from an EMBL/GenBank/DDBJ whole genome shotgun (WGS) entry which is preliminary data.</text>
</comment>
<dbReference type="AlphaFoldDB" id="A0A7C6A9A0"/>
<dbReference type="EMBL" id="DTLI01000138">
    <property type="protein sequence ID" value="HHS52325.1"/>
    <property type="molecule type" value="Genomic_DNA"/>
</dbReference>
<proteinExistence type="predicted"/>
<protein>
    <submittedName>
        <fullName evidence="1">Uncharacterized protein</fullName>
    </submittedName>
</protein>